<organism evidence="3 4">
    <name type="scientific">Lophium mytilinum</name>
    <dbReference type="NCBI Taxonomy" id="390894"/>
    <lineage>
        <taxon>Eukaryota</taxon>
        <taxon>Fungi</taxon>
        <taxon>Dikarya</taxon>
        <taxon>Ascomycota</taxon>
        <taxon>Pezizomycotina</taxon>
        <taxon>Dothideomycetes</taxon>
        <taxon>Pleosporomycetidae</taxon>
        <taxon>Mytilinidiales</taxon>
        <taxon>Mytilinidiaceae</taxon>
        <taxon>Lophium</taxon>
    </lineage>
</organism>
<dbReference type="PROSITE" id="PS00061">
    <property type="entry name" value="ADH_SHORT"/>
    <property type="match status" value="1"/>
</dbReference>
<dbReference type="InterPro" id="IPR002347">
    <property type="entry name" value="SDR_fam"/>
</dbReference>
<keyword evidence="4" id="KW-1185">Reference proteome</keyword>
<gene>
    <name evidence="3" type="ORF">BU16DRAFT_550502</name>
</gene>
<dbReference type="InterPro" id="IPR036291">
    <property type="entry name" value="NAD(P)-bd_dom_sf"/>
</dbReference>
<sequence>MALLNGTALVTGAGSGIGQATALAYARGGCQNIALADRDESSIANTAQLIGKQWPNVKTLGVVTDVSDQTSVDNMVKKTVEAFGSLDYAANVAGVIKPNVTCTARSLSADYPISEFDRVNNVNARGLMFCVQAETRAMREQAFKVTIEGYPERRAQRGSIINIASTCGLSALSDIMPYVVSKHAVVGVTRAFAVDHGKEGIRINAVCPGIVETPMLLQRIAMLKESEAQIGARKIADDPPIGRLAVAEEIADICVFLSSSMASYMHGSMVMADGGKMAEY</sequence>
<evidence type="ECO:0000256" key="1">
    <source>
        <dbReference type="ARBA" id="ARBA00006484"/>
    </source>
</evidence>
<dbReference type="Proteomes" id="UP000799750">
    <property type="component" value="Unassembled WGS sequence"/>
</dbReference>
<keyword evidence="2" id="KW-0521">NADP</keyword>
<dbReference type="InterPro" id="IPR020904">
    <property type="entry name" value="Sc_DH/Rdtase_CS"/>
</dbReference>
<proteinExistence type="inferred from homology"/>
<dbReference type="SUPFAM" id="SSF51735">
    <property type="entry name" value="NAD(P)-binding Rossmann-fold domains"/>
    <property type="match status" value="1"/>
</dbReference>
<dbReference type="OrthoDB" id="5840532at2759"/>
<evidence type="ECO:0000313" key="3">
    <source>
        <dbReference type="EMBL" id="KAF2494602.1"/>
    </source>
</evidence>
<dbReference type="PANTHER" id="PTHR42760">
    <property type="entry name" value="SHORT-CHAIN DEHYDROGENASES/REDUCTASES FAMILY MEMBER"/>
    <property type="match status" value="1"/>
</dbReference>
<dbReference type="GO" id="GO:0016616">
    <property type="term" value="F:oxidoreductase activity, acting on the CH-OH group of donors, NAD or NADP as acceptor"/>
    <property type="evidence" value="ECO:0007669"/>
    <property type="project" value="TreeGrafter"/>
</dbReference>
<dbReference type="CDD" id="cd05233">
    <property type="entry name" value="SDR_c"/>
    <property type="match status" value="1"/>
</dbReference>
<name>A0A6A6QR11_9PEZI</name>
<dbReference type="Gene3D" id="3.40.50.720">
    <property type="entry name" value="NAD(P)-binding Rossmann-like Domain"/>
    <property type="match status" value="1"/>
</dbReference>
<evidence type="ECO:0000313" key="4">
    <source>
        <dbReference type="Proteomes" id="UP000799750"/>
    </source>
</evidence>
<reference evidence="3" key="1">
    <citation type="journal article" date="2020" name="Stud. Mycol.">
        <title>101 Dothideomycetes genomes: a test case for predicting lifestyles and emergence of pathogens.</title>
        <authorList>
            <person name="Haridas S."/>
            <person name="Albert R."/>
            <person name="Binder M."/>
            <person name="Bloem J."/>
            <person name="Labutti K."/>
            <person name="Salamov A."/>
            <person name="Andreopoulos B."/>
            <person name="Baker S."/>
            <person name="Barry K."/>
            <person name="Bills G."/>
            <person name="Bluhm B."/>
            <person name="Cannon C."/>
            <person name="Castanera R."/>
            <person name="Culley D."/>
            <person name="Daum C."/>
            <person name="Ezra D."/>
            <person name="Gonzalez J."/>
            <person name="Henrissat B."/>
            <person name="Kuo A."/>
            <person name="Liang C."/>
            <person name="Lipzen A."/>
            <person name="Lutzoni F."/>
            <person name="Magnuson J."/>
            <person name="Mondo S."/>
            <person name="Nolan M."/>
            <person name="Ohm R."/>
            <person name="Pangilinan J."/>
            <person name="Park H.-J."/>
            <person name="Ramirez L."/>
            <person name="Alfaro M."/>
            <person name="Sun H."/>
            <person name="Tritt A."/>
            <person name="Yoshinaga Y."/>
            <person name="Zwiers L.-H."/>
            <person name="Turgeon B."/>
            <person name="Goodwin S."/>
            <person name="Spatafora J."/>
            <person name="Crous P."/>
            <person name="Grigoriev I."/>
        </authorList>
    </citation>
    <scope>NUCLEOTIDE SEQUENCE</scope>
    <source>
        <strain evidence="3">CBS 269.34</strain>
    </source>
</reference>
<protein>
    <submittedName>
        <fullName evidence="3">Oxidoreductase</fullName>
    </submittedName>
</protein>
<comment type="similarity">
    <text evidence="1">Belongs to the short-chain dehydrogenases/reductases (SDR) family.</text>
</comment>
<dbReference type="PRINTS" id="PR00081">
    <property type="entry name" value="GDHRDH"/>
</dbReference>
<dbReference type="Pfam" id="PF13561">
    <property type="entry name" value="adh_short_C2"/>
    <property type="match status" value="1"/>
</dbReference>
<dbReference type="EMBL" id="MU004190">
    <property type="protein sequence ID" value="KAF2494602.1"/>
    <property type="molecule type" value="Genomic_DNA"/>
</dbReference>
<dbReference type="AlphaFoldDB" id="A0A6A6QR11"/>
<dbReference type="FunFam" id="3.40.50.720:FF:000084">
    <property type="entry name" value="Short-chain dehydrogenase reductase"/>
    <property type="match status" value="1"/>
</dbReference>
<dbReference type="PRINTS" id="PR00080">
    <property type="entry name" value="SDRFAMILY"/>
</dbReference>
<accession>A0A6A6QR11</accession>
<evidence type="ECO:0000256" key="2">
    <source>
        <dbReference type="ARBA" id="ARBA00022857"/>
    </source>
</evidence>